<dbReference type="EMBL" id="JXTC01000326">
    <property type="protein sequence ID" value="PON64649.1"/>
    <property type="molecule type" value="Genomic_DNA"/>
</dbReference>
<sequence length="32" mass="3956">FQFSYQFFSPIFITLITFINKWKDFASPWTFS</sequence>
<feature type="non-terminal residue" evidence="1">
    <location>
        <position position="1"/>
    </location>
</feature>
<organism evidence="1 2">
    <name type="scientific">Trema orientale</name>
    <name type="common">Charcoal tree</name>
    <name type="synonym">Celtis orientalis</name>
    <dbReference type="NCBI Taxonomy" id="63057"/>
    <lineage>
        <taxon>Eukaryota</taxon>
        <taxon>Viridiplantae</taxon>
        <taxon>Streptophyta</taxon>
        <taxon>Embryophyta</taxon>
        <taxon>Tracheophyta</taxon>
        <taxon>Spermatophyta</taxon>
        <taxon>Magnoliopsida</taxon>
        <taxon>eudicotyledons</taxon>
        <taxon>Gunneridae</taxon>
        <taxon>Pentapetalae</taxon>
        <taxon>rosids</taxon>
        <taxon>fabids</taxon>
        <taxon>Rosales</taxon>
        <taxon>Cannabaceae</taxon>
        <taxon>Trema</taxon>
    </lineage>
</organism>
<gene>
    <name evidence="1" type="ORF">TorRG33x02_272470</name>
</gene>
<proteinExistence type="predicted"/>
<comment type="caution">
    <text evidence="1">The sequence shown here is derived from an EMBL/GenBank/DDBJ whole genome shotgun (WGS) entry which is preliminary data.</text>
</comment>
<keyword evidence="2" id="KW-1185">Reference proteome</keyword>
<dbReference type="InParanoid" id="A0A2P5CUC6"/>
<protein>
    <submittedName>
        <fullName evidence="1">Uncharacterized protein</fullName>
    </submittedName>
</protein>
<accession>A0A2P5CUC6</accession>
<evidence type="ECO:0000313" key="2">
    <source>
        <dbReference type="Proteomes" id="UP000237000"/>
    </source>
</evidence>
<reference evidence="2" key="1">
    <citation type="submission" date="2016-06" db="EMBL/GenBank/DDBJ databases">
        <title>Parallel loss of symbiosis genes in relatives of nitrogen-fixing non-legume Parasponia.</title>
        <authorList>
            <person name="Van Velzen R."/>
            <person name="Holmer R."/>
            <person name="Bu F."/>
            <person name="Rutten L."/>
            <person name="Van Zeijl A."/>
            <person name="Liu W."/>
            <person name="Santuari L."/>
            <person name="Cao Q."/>
            <person name="Sharma T."/>
            <person name="Shen D."/>
            <person name="Roswanjaya Y."/>
            <person name="Wardhani T."/>
            <person name="Kalhor M.S."/>
            <person name="Jansen J."/>
            <person name="Van den Hoogen J."/>
            <person name="Gungor B."/>
            <person name="Hartog M."/>
            <person name="Hontelez J."/>
            <person name="Verver J."/>
            <person name="Yang W.-C."/>
            <person name="Schijlen E."/>
            <person name="Repin R."/>
            <person name="Schilthuizen M."/>
            <person name="Schranz E."/>
            <person name="Heidstra R."/>
            <person name="Miyata K."/>
            <person name="Fedorova E."/>
            <person name="Kohlen W."/>
            <person name="Bisseling T."/>
            <person name="Smit S."/>
            <person name="Geurts R."/>
        </authorList>
    </citation>
    <scope>NUCLEOTIDE SEQUENCE [LARGE SCALE GENOMIC DNA]</scope>
    <source>
        <strain evidence="2">cv. RG33-2</strain>
    </source>
</reference>
<name>A0A2P5CUC6_TREOI</name>
<evidence type="ECO:0000313" key="1">
    <source>
        <dbReference type="EMBL" id="PON64649.1"/>
    </source>
</evidence>
<dbReference type="Proteomes" id="UP000237000">
    <property type="component" value="Unassembled WGS sequence"/>
</dbReference>
<dbReference type="AlphaFoldDB" id="A0A2P5CUC6"/>